<dbReference type="SUPFAM" id="SSF47240">
    <property type="entry name" value="Ferritin-like"/>
    <property type="match status" value="1"/>
</dbReference>
<dbReference type="PANTHER" id="PTHR33746:SF4">
    <property type="entry name" value="RUBRERYTHRIN"/>
    <property type="match status" value="1"/>
</dbReference>
<evidence type="ECO:0000256" key="1">
    <source>
        <dbReference type="ARBA" id="ARBA00022448"/>
    </source>
</evidence>
<evidence type="ECO:0000313" key="7">
    <source>
        <dbReference type="Proteomes" id="UP000070184"/>
    </source>
</evidence>
<sequence>MSETEENLEKAFAGESKARNKYTFFAEKAEKEGKPGIAKLFRAAAFAEKVHAGKHFQTMEKIKTTAENLKAAAEGENYEHTEMYPDFLEKAKEEGEKQAAKWFDYAMQVEEKHENFYQEAMEALEEGEDLEEKDWYVCEVCGNTFEGEAPDQCPICGAPRSKFTKVQ</sequence>
<dbReference type="Pfam" id="PF21349">
    <property type="entry name" value="RUBY_RBDX"/>
    <property type="match status" value="1"/>
</dbReference>
<dbReference type="SUPFAM" id="SSF57802">
    <property type="entry name" value="Rubredoxin-like"/>
    <property type="match status" value="1"/>
</dbReference>
<dbReference type="PATRIC" id="fig|1698260.3.peg.3"/>
<evidence type="ECO:0000256" key="2">
    <source>
        <dbReference type="ARBA" id="ARBA00022982"/>
    </source>
</evidence>
<dbReference type="EMBL" id="LHXK01000001">
    <property type="protein sequence ID" value="KXA90663.1"/>
    <property type="molecule type" value="Genomic_DNA"/>
</dbReference>
<dbReference type="PANTHER" id="PTHR33746">
    <property type="entry name" value="RUBRERYTHRIN"/>
    <property type="match status" value="1"/>
</dbReference>
<keyword evidence="2" id="KW-0249">Electron transport</keyword>
<evidence type="ECO:0000259" key="4">
    <source>
        <dbReference type="PROSITE" id="PS50903"/>
    </source>
</evidence>
<keyword evidence="3" id="KW-0175">Coiled coil</keyword>
<keyword evidence="7" id="KW-1185">Reference proteome</keyword>
<dbReference type="AlphaFoldDB" id="A0A133U8Y4"/>
<dbReference type="PROSITE" id="PS50903">
    <property type="entry name" value="RUBREDOXIN_LIKE"/>
    <property type="match status" value="1"/>
</dbReference>
<dbReference type="Gene3D" id="1.20.1260.10">
    <property type="match status" value="1"/>
</dbReference>
<feature type="domain" description="Rubredoxin-like" evidence="4">
    <location>
        <begin position="133"/>
        <end position="166"/>
    </location>
</feature>
<evidence type="ECO:0000313" key="6">
    <source>
        <dbReference type="EMBL" id="KXA90663.1"/>
    </source>
</evidence>
<organism evidence="6 7">
    <name type="scientific">candidate division MSBL1 archaeon SCGC-AAA259B11</name>
    <dbReference type="NCBI Taxonomy" id="1698260"/>
    <lineage>
        <taxon>Archaea</taxon>
        <taxon>Methanobacteriati</taxon>
        <taxon>Methanobacteriota</taxon>
        <taxon>candidate division MSBL1</taxon>
    </lineage>
</organism>
<protein>
    <submittedName>
        <fullName evidence="6">Rubrerythrin</fullName>
    </submittedName>
</protein>
<name>A0A133U8Y4_9EURY</name>
<dbReference type="GO" id="GO:0016491">
    <property type="term" value="F:oxidoreductase activity"/>
    <property type="evidence" value="ECO:0007669"/>
    <property type="project" value="InterPro"/>
</dbReference>
<dbReference type="InterPro" id="IPR012347">
    <property type="entry name" value="Ferritin-like"/>
</dbReference>
<dbReference type="GO" id="GO:0005506">
    <property type="term" value="F:iron ion binding"/>
    <property type="evidence" value="ECO:0007669"/>
    <property type="project" value="InterPro"/>
</dbReference>
<feature type="domain" description="Ferritin-like diiron" evidence="5">
    <location>
        <begin position="1"/>
        <end position="128"/>
    </location>
</feature>
<feature type="coiled-coil region" evidence="3">
    <location>
        <begin position="106"/>
        <end position="133"/>
    </location>
</feature>
<dbReference type="Pfam" id="PF02915">
    <property type="entry name" value="Rubrerythrin"/>
    <property type="match status" value="1"/>
</dbReference>
<dbReference type="Proteomes" id="UP000070184">
    <property type="component" value="Unassembled WGS sequence"/>
</dbReference>
<keyword evidence="1" id="KW-0813">Transport</keyword>
<dbReference type="InterPro" id="IPR052753">
    <property type="entry name" value="Rbr2/Nigerythrin"/>
</dbReference>
<reference evidence="6 7" key="1">
    <citation type="journal article" date="2016" name="Sci. Rep.">
        <title>Metabolic traits of an uncultured archaeal lineage -MSBL1- from brine pools of the Red Sea.</title>
        <authorList>
            <person name="Mwirichia R."/>
            <person name="Alam I."/>
            <person name="Rashid M."/>
            <person name="Vinu M."/>
            <person name="Ba-Alawi W."/>
            <person name="Anthony Kamau A."/>
            <person name="Kamanda Ngugi D."/>
            <person name="Goker M."/>
            <person name="Klenk H.P."/>
            <person name="Bajic V."/>
            <person name="Stingl U."/>
        </authorList>
    </citation>
    <scope>NUCLEOTIDE SEQUENCE [LARGE SCALE GENOMIC DNA]</scope>
    <source>
        <strain evidence="6">SCGC-AAA259B11</strain>
    </source>
</reference>
<comment type="caution">
    <text evidence="6">The sequence shown here is derived from an EMBL/GenBank/DDBJ whole genome shotgun (WGS) entry which is preliminary data.</text>
</comment>
<dbReference type="Gene3D" id="2.20.28.10">
    <property type="match status" value="1"/>
</dbReference>
<evidence type="ECO:0000256" key="3">
    <source>
        <dbReference type="SAM" id="Coils"/>
    </source>
</evidence>
<dbReference type="InterPro" id="IPR003251">
    <property type="entry name" value="Rr_diiron-bd_dom"/>
</dbReference>
<dbReference type="CDD" id="cd00729">
    <property type="entry name" value="rubredoxin_SM"/>
    <property type="match status" value="1"/>
</dbReference>
<dbReference type="CDD" id="cd01041">
    <property type="entry name" value="Rubrerythrin"/>
    <property type="match status" value="1"/>
</dbReference>
<dbReference type="InterPro" id="IPR009078">
    <property type="entry name" value="Ferritin-like_SF"/>
</dbReference>
<gene>
    <name evidence="6" type="ORF">AKJ61_00015</name>
</gene>
<dbReference type="InterPro" id="IPR009040">
    <property type="entry name" value="Ferritin-like_diiron"/>
</dbReference>
<evidence type="ECO:0000259" key="5">
    <source>
        <dbReference type="PROSITE" id="PS50905"/>
    </source>
</evidence>
<dbReference type="PROSITE" id="PS50905">
    <property type="entry name" value="FERRITIN_LIKE"/>
    <property type="match status" value="1"/>
</dbReference>
<accession>A0A133U8Y4</accession>
<dbReference type="InterPro" id="IPR024934">
    <property type="entry name" value="Rubredoxin-like_dom"/>
</dbReference>
<dbReference type="InterPro" id="IPR048574">
    <property type="entry name" value="RUBY_RBDX"/>
</dbReference>
<proteinExistence type="predicted"/>